<accession>A0A4Q1KDJ2</accession>
<dbReference type="Gene3D" id="1.10.10.1390">
    <property type="entry name" value="ATP-dependent DNA helicase RecQ"/>
    <property type="match status" value="1"/>
</dbReference>
<feature type="domain" description="AAA+ ATPase" evidence="1">
    <location>
        <begin position="18"/>
        <end position="187"/>
    </location>
</feature>
<dbReference type="Proteomes" id="UP000289857">
    <property type="component" value="Unassembled WGS sequence"/>
</dbReference>
<keyword evidence="2" id="KW-0378">Hydrolase</keyword>
<organism evidence="2 3">
    <name type="scientific">Flavobacterium stagni</name>
    <dbReference type="NCBI Taxonomy" id="2506421"/>
    <lineage>
        <taxon>Bacteria</taxon>
        <taxon>Pseudomonadati</taxon>
        <taxon>Bacteroidota</taxon>
        <taxon>Flavobacteriia</taxon>
        <taxon>Flavobacteriales</taxon>
        <taxon>Flavobacteriaceae</taxon>
        <taxon>Flavobacterium</taxon>
    </lineage>
</organism>
<dbReference type="InterPro" id="IPR003593">
    <property type="entry name" value="AAA+_ATPase"/>
</dbReference>
<dbReference type="EMBL" id="SBKN01000001">
    <property type="protein sequence ID" value="RXR24313.1"/>
    <property type="molecule type" value="Genomic_DNA"/>
</dbReference>
<dbReference type="InterPro" id="IPR051055">
    <property type="entry name" value="PIF1_helicase"/>
</dbReference>
<sequence length="754" mass="86925">MEFVSAEARYVLQFINQTNRSVFLTGKAGTGKTTLLREIIATTHKKTAVVAPTGIAALNAGGVTIHSFFQLPFAAFIPDLSSPNTNSFVKFESRATLKRHFKMNAIRQSVIRNLELLIVDEVSMLRADVLDAMNFMLQSVRKNDRIFGGVQVLFIGDLMQLPPVIKDEEWSVLRNYYRGKFFFNALVLEAHPPLYVELSKIFRQTDENFIAVLNNLRNNKVLPSDIQLLNSYVKPDFKPSAESGYITLTTHNAKADSMNANALAELEGKKYSYQAEIVDDFPDKIYPIDAVLELKKGAQVMFVKNDISPEKRFFNGKMGIVQSLSEREIVVFFPDENTSIEVEKYEWQNLRYKVHENTKEIEEEIIGTFTHYPIKLAWAITVHKSQGLTFDKAVLDVSQVFLPGQAYVAFSRLRSLQGLVLKSPLQLNGIQNDPDVVQYADQKASTDQLALALSEETQKFLHFYSLQAFDWTNLKQLFNKHRNSYFELTDRSAKGRNRDWAVKISTTLETLIEPSQKFANQLHRLFSNQSDYGLIQQRIDAAYHYFLPIFDQLVFEILYKLEEVKRMKKVKEYLDELLELDEFVISAVLRMMKVRQLVQLVVDHQPLTKENLQTEEQRNYRNSKREEALKLLKSQQFEAIEEEYEDIVKKTKSKGKNSKIPTQDITLELWKQKHSIEQIALERKLTVHTINGHITKLIASKQIAIHDVLPEDRCLGLQEIFKQYPDSTIGELKELVGETFSWDELRWYKATLSS</sequence>
<name>A0A4Q1KDJ2_9FLAO</name>
<comment type="caution">
    <text evidence="2">The sequence shown here is derived from an EMBL/GenBank/DDBJ whole genome shotgun (WGS) entry which is preliminary data.</text>
</comment>
<dbReference type="CDD" id="cd18809">
    <property type="entry name" value="SF1_C_RecD"/>
    <property type="match status" value="1"/>
</dbReference>
<dbReference type="OrthoDB" id="9763659at2"/>
<dbReference type="Pfam" id="PF14493">
    <property type="entry name" value="HTH_40"/>
    <property type="match status" value="1"/>
</dbReference>
<dbReference type="GO" id="GO:0000723">
    <property type="term" value="P:telomere maintenance"/>
    <property type="evidence" value="ECO:0007669"/>
    <property type="project" value="InterPro"/>
</dbReference>
<dbReference type="RefSeq" id="WP_129460290.1">
    <property type="nucleotide sequence ID" value="NZ_SBKN01000001.1"/>
</dbReference>
<evidence type="ECO:0000313" key="3">
    <source>
        <dbReference type="Proteomes" id="UP000289857"/>
    </source>
</evidence>
<dbReference type="InterPro" id="IPR029491">
    <property type="entry name" value="Helicase_HTH"/>
</dbReference>
<evidence type="ECO:0000259" key="1">
    <source>
        <dbReference type="SMART" id="SM00382"/>
    </source>
</evidence>
<gene>
    <name evidence="2" type="ORF">EQG61_02400</name>
</gene>
<dbReference type="Pfam" id="PF05970">
    <property type="entry name" value="PIF1"/>
    <property type="match status" value="1"/>
</dbReference>
<dbReference type="SMART" id="SM00382">
    <property type="entry name" value="AAA"/>
    <property type="match status" value="1"/>
</dbReference>
<dbReference type="Gene3D" id="2.30.30.940">
    <property type="match status" value="1"/>
</dbReference>
<dbReference type="GO" id="GO:0003678">
    <property type="term" value="F:DNA helicase activity"/>
    <property type="evidence" value="ECO:0007669"/>
    <property type="project" value="InterPro"/>
</dbReference>
<proteinExistence type="predicted"/>
<dbReference type="AlphaFoldDB" id="A0A4Q1KDJ2"/>
<dbReference type="GO" id="GO:0006281">
    <property type="term" value="P:DNA repair"/>
    <property type="evidence" value="ECO:0007669"/>
    <property type="project" value="InterPro"/>
</dbReference>
<keyword evidence="3" id="KW-1185">Reference proteome</keyword>
<dbReference type="InterPro" id="IPR027417">
    <property type="entry name" value="P-loop_NTPase"/>
</dbReference>
<keyword evidence="2" id="KW-0067">ATP-binding</keyword>
<keyword evidence="2" id="KW-0547">Nucleotide-binding</keyword>
<keyword evidence="2" id="KW-0347">Helicase</keyword>
<dbReference type="InterPro" id="IPR010285">
    <property type="entry name" value="DNA_helicase_pif1-like_DEAD"/>
</dbReference>
<dbReference type="PANTHER" id="PTHR47642">
    <property type="entry name" value="ATP-DEPENDENT DNA HELICASE"/>
    <property type="match status" value="1"/>
</dbReference>
<dbReference type="FunFam" id="3.40.50.300:FF:001498">
    <property type="entry name" value="ATP-dependent DNA helicase"/>
    <property type="match status" value="1"/>
</dbReference>
<evidence type="ECO:0000313" key="2">
    <source>
        <dbReference type="EMBL" id="RXR24313.1"/>
    </source>
</evidence>
<reference evidence="3" key="1">
    <citation type="submission" date="2019-01" db="EMBL/GenBank/DDBJ databases">
        <title>Cytophagaceae bacterium strain CAR-16.</title>
        <authorList>
            <person name="Chen W.-M."/>
        </authorList>
    </citation>
    <scope>NUCLEOTIDE SEQUENCE [LARGE SCALE GENOMIC DNA]</scope>
    <source>
        <strain evidence="3">WWJ-16</strain>
    </source>
</reference>
<protein>
    <submittedName>
        <fullName evidence="2">Helicase</fullName>
    </submittedName>
</protein>
<dbReference type="Gene3D" id="3.40.50.300">
    <property type="entry name" value="P-loop containing nucleotide triphosphate hydrolases"/>
    <property type="match status" value="1"/>
</dbReference>
<dbReference type="SUPFAM" id="SSF52540">
    <property type="entry name" value="P-loop containing nucleoside triphosphate hydrolases"/>
    <property type="match status" value="2"/>
</dbReference>